<name>A0A369K6C0_HYPMA</name>
<dbReference type="OrthoDB" id="2740448at2759"/>
<dbReference type="InParanoid" id="A0A369K6C0"/>
<protein>
    <submittedName>
        <fullName evidence="1">Uncharacterized protein</fullName>
    </submittedName>
</protein>
<organism evidence="1 2">
    <name type="scientific">Hypsizygus marmoreus</name>
    <name type="common">White beech mushroom</name>
    <name type="synonym">Agaricus marmoreus</name>
    <dbReference type="NCBI Taxonomy" id="39966"/>
    <lineage>
        <taxon>Eukaryota</taxon>
        <taxon>Fungi</taxon>
        <taxon>Dikarya</taxon>
        <taxon>Basidiomycota</taxon>
        <taxon>Agaricomycotina</taxon>
        <taxon>Agaricomycetes</taxon>
        <taxon>Agaricomycetidae</taxon>
        <taxon>Agaricales</taxon>
        <taxon>Tricholomatineae</taxon>
        <taxon>Lyophyllaceae</taxon>
        <taxon>Hypsizygus</taxon>
    </lineage>
</organism>
<gene>
    <name evidence="1" type="ORF">Hypma_014935</name>
</gene>
<dbReference type="EMBL" id="LUEZ02000010">
    <property type="protein sequence ID" value="RDB29112.1"/>
    <property type="molecule type" value="Genomic_DNA"/>
</dbReference>
<accession>A0A369K6C0</accession>
<keyword evidence="2" id="KW-1185">Reference proteome</keyword>
<evidence type="ECO:0000313" key="1">
    <source>
        <dbReference type="EMBL" id="RDB29112.1"/>
    </source>
</evidence>
<comment type="caution">
    <text evidence="1">The sequence shown here is derived from an EMBL/GenBank/DDBJ whole genome shotgun (WGS) entry which is preliminary data.</text>
</comment>
<evidence type="ECO:0000313" key="2">
    <source>
        <dbReference type="Proteomes" id="UP000076154"/>
    </source>
</evidence>
<reference evidence="1" key="1">
    <citation type="submission" date="2018-04" db="EMBL/GenBank/DDBJ databases">
        <title>Whole genome sequencing of Hypsizygus marmoreus.</title>
        <authorList>
            <person name="Choi I.-G."/>
            <person name="Min B."/>
            <person name="Kim J.-G."/>
            <person name="Kim S."/>
            <person name="Oh Y.-L."/>
            <person name="Kong W.-S."/>
            <person name="Park H."/>
            <person name="Jeong J."/>
            <person name="Song E.-S."/>
        </authorList>
    </citation>
    <scope>NUCLEOTIDE SEQUENCE [LARGE SCALE GENOMIC DNA]</scope>
    <source>
        <strain evidence="1">51987-8</strain>
    </source>
</reference>
<sequence length="128" mass="14146">MRTFNTNAKAESRLSTSVWPHGIGPPYIAEDEARTALALTLAELRNPSNPPSVDHRTLKAFIDEEVDKIVAARRAKQASSDGAPDFVLCASHNLAPIIQEAAGLEKGFHESKAFKKEYKSWEKSVDRQ</sequence>
<dbReference type="AlphaFoldDB" id="A0A369K6C0"/>
<dbReference type="Proteomes" id="UP000076154">
    <property type="component" value="Unassembled WGS sequence"/>
</dbReference>
<proteinExistence type="predicted"/>